<dbReference type="EMBL" id="AOSK01000124">
    <property type="protein sequence ID" value="EYD74021.1"/>
    <property type="molecule type" value="Genomic_DNA"/>
</dbReference>
<protein>
    <submittedName>
        <fullName evidence="1">Uncharacterized protein</fullName>
    </submittedName>
</protein>
<sequence>MSVFTRAFPKSIAHPDGSLDDWLARQVDDNPWFSDLLARWEPAGGVRADAEPHLRLAVRDGYLNFYRNGQSVAKVEFGPRVGLRAEVHAKYVEGPDASLGRLYRRITSGQTAEASVDIGAWIEEADGYSGDEKRFVEEVVAVSRDVIDLEMALPAIDLPADVAPVGPDGKRHRVAPRIDLVALEPAGPGWRLALWEAKLVDDGRIRCEGDEKMPEVKKQIENYKLWLEHEGHEELVLDAYRATCRILVGLHGFVAARINLAIGPLGEGIRAVAEGASLLLDKDVRLLIDARKEKTLKWESFEDNGHKAKLEGRGIHLQMVRDDKALRLVGRP</sequence>
<dbReference type="OrthoDB" id="7107775at2"/>
<dbReference type="RefSeq" id="WP_051521167.1">
    <property type="nucleotide sequence ID" value="NZ_KK088565.1"/>
</dbReference>
<dbReference type="AlphaFoldDB" id="A0A017HI57"/>
<dbReference type="Proteomes" id="UP000019666">
    <property type="component" value="Unassembled WGS sequence"/>
</dbReference>
<evidence type="ECO:0000313" key="1">
    <source>
        <dbReference type="EMBL" id="EYD74021.1"/>
    </source>
</evidence>
<name>A0A017HI57_9RHOB</name>
<organism evidence="1 2">
    <name type="scientific">Rubellimicrobium mesophilum DSM 19309</name>
    <dbReference type="NCBI Taxonomy" id="442562"/>
    <lineage>
        <taxon>Bacteria</taxon>
        <taxon>Pseudomonadati</taxon>
        <taxon>Pseudomonadota</taxon>
        <taxon>Alphaproteobacteria</taxon>
        <taxon>Rhodobacterales</taxon>
        <taxon>Roseobacteraceae</taxon>
        <taxon>Rubellimicrobium</taxon>
    </lineage>
</organism>
<comment type="caution">
    <text evidence="1">The sequence shown here is derived from an EMBL/GenBank/DDBJ whole genome shotgun (WGS) entry which is preliminary data.</text>
</comment>
<keyword evidence="2" id="KW-1185">Reference proteome</keyword>
<gene>
    <name evidence="1" type="ORF">Rumeso_04392</name>
</gene>
<evidence type="ECO:0000313" key="2">
    <source>
        <dbReference type="Proteomes" id="UP000019666"/>
    </source>
</evidence>
<dbReference type="STRING" id="442562.Rumeso_04392"/>
<dbReference type="HOGENOM" id="CLU_876416_0_0_5"/>
<accession>A0A017HI57</accession>
<proteinExistence type="predicted"/>
<reference evidence="1 2" key="1">
    <citation type="submission" date="2013-02" db="EMBL/GenBank/DDBJ databases">
        <authorList>
            <person name="Fiebig A."/>
            <person name="Goeker M."/>
            <person name="Klenk H.-P.P."/>
        </authorList>
    </citation>
    <scope>NUCLEOTIDE SEQUENCE [LARGE SCALE GENOMIC DNA]</scope>
    <source>
        <strain evidence="1 2">DSM 19309</strain>
    </source>
</reference>